<dbReference type="GO" id="GO:0005634">
    <property type="term" value="C:nucleus"/>
    <property type="evidence" value="ECO:0007669"/>
    <property type="project" value="TreeGrafter"/>
</dbReference>
<dbReference type="AlphaFoldDB" id="A0A8S4BSF4"/>
<dbReference type="PROSITE" id="PS52003">
    <property type="entry name" value="OCA"/>
    <property type="match status" value="1"/>
</dbReference>
<dbReference type="EMBL" id="CAJRST010037777">
    <property type="protein sequence ID" value="CAG6007541.1"/>
    <property type="molecule type" value="Genomic_DNA"/>
</dbReference>
<evidence type="ECO:0000256" key="2">
    <source>
        <dbReference type="ARBA" id="ARBA00023015"/>
    </source>
</evidence>
<organism evidence="9 10">
    <name type="scientific">Menidia menidia</name>
    <name type="common">Atlantic silverside</name>
    <dbReference type="NCBI Taxonomy" id="238744"/>
    <lineage>
        <taxon>Eukaryota</taxon>
        <taxon>Metazoa</taxon>
        <taxon>Chordata</taxon>
        <taxon>Craniata</taxon>
        <taxon>Vertebrata</taxon>
        <taxon>Euteleostomi</taxon>
        <taxon>Actinopterygii</taxon>
        <taxon>Neopterygii</taxon>
        <taxon>Teleostei</taxon>
        <taxon>Neoteleostei</taxon>
        <taxon>Acanthomorphata</taxon>
        <taxon>Ovalentaria</taxon>
        <taxon>Atherinomorphae</taxon>
        <taxon>Atheriniformes</taxon>
        <taxon>Atherinopsidae</taxon>
        <taxon>Menidiinae</taxon>
        <taxon>Menidia</taxon>
    </lineage>
</organism>
<evidence type="ECO:0000256" key="7">
    <source>
        <dbReference type="SAM" id="MobiDB-lite"/>
    </source>
</evidence>
<evidence type="ECO:0000256" key="5">
    <source>
        <dbReference type="ARBA" id="ARBA00023163"/>
    </source>
</evidence>
<dbReference type="InterPro" id="IPR036770">
    <property type="entry name" value="Ankyrin_rpt-contain_sf"/>
</dbReference>
<evidence type="ECO:0000313" key="9">
    <source>
        <dbReference type="EMBL" id="CAG6007541.1"/>
    </source>
</evidence>
<feature type="region of interest" description="Disordered" evidence="7">
    <location>
        <begin position="1"/>
        <end position="23"/>
    </location>
</feature>
<keyword evidence="3 6" id="KW-0040">ANK repeat</keyword>
<feature type="repeat" description="ANK" evidence="6">
    <location>
        <begin position="293"/>
        <end position="325"/>
    </location>
</feature>
<dbReference type="PANTHER" id="PTHR24124">
    <property type="entry name" value="ANKYRIN REPEAT FAMILY A"/>
    <property type="match status" value="1"/>
</dbReference>
<keyword evidence="4" id="KW-0010">Activator</keyword>
<reference evidence="9" key="1">
    <citation type="submission" date="2021-05" db="EMBL/GenBank/DDBJ databases">
        <authorList>
            <person name="Tigano A."/>
        </authorList>
    </citation>
    <scope>NUCLEOTIDE SEQUENCE</scope>
</reference>
<feature type="domain" description="OCA" evidence="8">
    <location>
        <begin position="52"/>
        <end position="74"/>
    </location>
</feature>
<dbReference type="PANTHER" id="PTHR24124:SF8">
    <property type="entry name" value="OCA DOMAIN-CONTAINING PROTEIN"/>
    <property type="match status" value="1"/>
</dbReference>
<evidence type="ECO:0000313" key="10">
    <source>
        <dbReference type="Proteomes" id="UP000677803"/>
    </source>
</evidence>
<comment type="caution">
    <text evidence="9">The sequence shown here is derived from an EMBL/GenBank/DDBJ whole genome shotgun (WGS) entry which is preliminary data.</text>
</comment>
<dbReference type="InterPro" id="IPR002110">
    <property type="entry name" value="Ankyrin_rpt"/>
</dbReference>
<feature type="region of interest" description="Disordered" evidence="7">
    <location>
        <begin position="72"/>
        <end position="100"/>
    </location>
</feature>
<keyword evidence="5" id="KW-0804">Transcription</keyword>
<evidence type="ECO:0000256" key="6">
    <source>
        <dbReference type="PROSITE-ProRule" id="PRU00023"/>
    </source>
</evidence>
<feature type="compositionally biased region" description="Polar residues" evidence="7">
    <location>
        <begin position="138"/>
        <end position="151"/>
    </location>
</feature>
<evidence type="ECO:0000259" key="8">
    <source>
        <dbReference type="PROSITE" id="PS52003"/>
    </source>
</evidence>
<keyword evidence="10" id="KW-1185">Reference proteome</keyword>
<dbReference type="GO" id="GO:0070974">
    <property type="term" value="F:POU domain binding"/>
    <property type="evidence" value="ECO:0007669"/>
    <property type="project" value="InterPro"/>
</dbReference>
<dbReference type="OrthoDB" id="10252328at2759"/>
<dbReference type="PROSITE" id="PS50088">
    <property type="entry name" value="ANK_REPEAT"/>
    <property type="match status" value="1"/>
</dbReference>
<dbReference type="GO" id="GO:0010468">
    <property type="term" value="P:regulation of gene expression"/>
    <property type="evidence" value="ECO:0007669"/>
    <property type="project" value="TreeGrafter"/>
</dbReference>
<dbReference type="GO" id="GO:0003677">
    <property type="term" value="F:DNA binding"/>
    <property type="evidence" value="ECO:0007669"/>
    <property type="project" value="InterPro"/>
</dbReference>
<dbReference type="Proteomes" id="UP000677803">
    <property type="component" value="Unassembled WGS sequence"/>
</dbReference>
<dbReference type="SMART" id="SM00248">
    <property type="entry name" value="ANK"/>
    <property type="match status" value="3"/>
</dbReference>
<evidence type="ECO:0000256" key="1">
    <source>
        <dbReference type="ARBA" id="ARBA00022737"/>
    </source>
</evidence>
<dbReference type="Pfam" id="PF00023">
    <property type="entry name" value="Ank"/>
    <property type="match status" value="1"/>
</dbReference>
<dbReference type="SUPFAM" id="SSF48403">
    <property type="entry name" value="Ankyrin repeat"/>
    <property type="match status" value="1"/>
</dbReference>
<gene>
    <name evidence="9" type="ORF">MMEN_LOCUS18780</name>
</gene>
<dbReference type="Gene3D" id="1.25.40.20">
    <property type="entry name" value="Ankyrin repeat-containing domain"/>
    <property type="match status" value="1"/>
</dbReference>
<keyword evidence="2" id="KW-0805">Transcription regulation</keyword>
<name>A0A8S4BSF4_9TELE</name>
<evidence type="ECO:0000256" key="3">
    <source>
        <dbReference type="ARBA" id="ARBA00023043"/>
    </source>
</evidence>
<protein>
    <submittedName>
        <fullName evidence="9">(Atlantic silverside) hypothetical protein</fullName>
    </submittedName>
</protein>
<evidence type="ECO:0000256" key="4">
    <source>
        <dbReference type="ARBA" id="ARBA00023159"/>
    </source>
</evidence>
<keyword evidence="1" id="KW-0677">Repeat</keyword>
<dbReference type="InterPro" id="IPR047571">
    <property type="entry name" value="OCA"/>
</dbReference>
<accession>A0A8S4BSF4</accession>
<sequence>MRGRYAGKNTTRKGEKIRAGAGSCPDADVPGVTVCKAGDGKLGSECSIYGSDKVYLGVRVRMPVRDLLRNIRLSKGQDPEDQRRGPGGPTGSVKRARARSRNHTKCFNKIMDPMKSLEELAIIVEVLEEDLRTGNTCRSLPGNLSASSSPVNPEMSPSGYRDEDDAMLPSPESYTTFSPGMADFCQGVPPPDCMFSRHQPSGAENMLIGGESGEDGSDLRSCRQDVSGSAFFWMQLGKEENRLRGVSDAELLMTDEHGRTALHNVVCVGKRALGYAIAKRMAAINSLDVKDCDGMTALLYAAKYNQHLMMADLIHLEADVNERNSLGKSCLHLSAEKGYIRVLEVLKQTMMDGVYIDVEAADYCGMSALQCASVALKKSICEVRSSRSSTSVRLHMLQQEQMMETFECLLQMDSYLHTAVGQSTRGGLTNAAQRGLSSHATCPPGHF</sequence>
<feature type="region of interest" description="Disordered" evidence="7">
    <location>
        <begin position="138"/>
        <end position="173"/>
    </location>
</feature>
<proteinExistence type="predicted"/>
<feature type="compositionally biased region" description="Basic and acidic residues" evidence="7">
    <location>
        <begin position="72"/>
        <end position="84"/>
    </location>
</feature>